<name>A0A562UMX8_9SPHN</name>
<dbReference type="OrthoDB" id="1443062at2"/>
<evidence type="ECO:0000256" key="1">
    <source>
        <dbReference type="SAM" id="SignalP"/>
    </source>
</evidence>
<protein>
    <recommendedName>
        <fullName evidence="4">NIPSNAP protein</fullName>
    </recommendedName>
</protein>
<comment type="caution">
    <text evidence="2">The sequence shown here is derived from an EMBL/GenBank/DDBJ whole genome shotgun (WGS) entry which is preliminary data.</text>
</comment>
<organism evidence="2 3">
    <name type="scientific">Altererythrobacter ishigakiensis</name>
    <dbReference type="NCBI Taxonomy" id="476157"/>
    <lineage>
        <taxon>Bacteria</taxon>
        <taxon>Pseudomonadati</taxon>
        <taxon>Pseudomonadota</taxon>
        <taxon>Alphaproteobacteria</taxon>
        <taxon>Sphingomonadales</taxon>
        <taxon>Erythrobacteraceae</taxon>
        <taxon>Altererythrobacter</taxon>
    </lineage>
</organism>
<feature type="chain" id="PRO_5022021007" description="NIPSNAP protein" evidence="1">
    <location>
        <begin position="21"/>
        <end position="147"/>
    </location>
</feature>
<accession>A0A562UMX8</accession>
<evidence type="ECO:0008006" key="4">
    <source>
        <dbReference type="Google" id="ProtNLM"/>
    </source>
</evidence>
<dbReference type="RefSeq" id="WP_067598620.1">
    <property type="nucleotide sequence ID" value="NZ_CP015963.1"/>
</dbReference>
<evidence type="ECO:0000313" key="2">
    <source>
        <dbReference type="EMBL" id="TWJ06981.1"/>
    </source>
</evidence>
<sequence length="147" mass="16062">MRKFASIAAAIAMAAIPAAASADGHEEGPTIRENVDYLDIIMIDLKPGKRGRAEEIIDDYFSKASKAAGTPEPYLVHLQTGSWDFLVAWDMADGPAELTYTNNPDGAKWFAALTELAGGEEEAQALWDEYQSLIARSTRMIGHHHND</sequence>
<evidence type="ECO:0000313" key="3">
    <source>
        <dbReference type="Proteomes" id="UP000320547"/>
    </source>
</evidence>
<keyword evidence="1" id="KW-0732">Signal</keyword>
<gene>
    <name evidence="2" type="ORF">JN10_2526</name>
</gene>
<reference evidence="2 3" key="1">
    <citation type="submission" date="2019-07" db="EMBL/GenBank/DDBJ databases">
        <title>Genomic Encyclopedia of Archaeal and Bacterial Type Strains, Phase II (KMG-II): from individual species to whole genera.</title>
        <authorList>
            <person name="Goeker M."/>
        </authorList>
    </citation>
    <scope>NUCLEOTIDE SEQUENCE [LARGE SCALE GENOMIC DNA]</scope>
    <source>
        <strain evidence="2 3">ATCC BAA-2084</strain>
    </source>
</reference>
<dbReference type="Proteomes" id="UP000320547">
    <property type="component" value="Unassembled WGS sequence"/>
</dbReference>
<keyword evidence="3" id="KW-1185">Reference proteome</keyword>
<dbReference type="AlphaFoldDB" id="A0A562UMX8"/>
<feature type="signal peptide" evidence="1">
    <location>
        <begin position="1"/>
        <end position="20"/>
    </location>
</feature>
<proteinExistence type="predicted"/>
<dbReference type="EMBL" id="VLLK01000002">
    <property type="protein sequence ID" value="TWJ06981.1"/>
    <property type="molecule type" value="Genomic_DNA"/>
</dbReference>